<dbReference type="Pfam" id="PF13305">
    <property type="entry name" value="TetR_C_33"/>
    <property type="match status" value="1"/>
</dbReference>
<dbReference type="InterPro" id="IPR025996">
    <property type="entry name" value="MT1864/Rv1816-like_C"/>
</dbReference>
<evidence type="ECO:0000256" key="4">
    <source>
        <dbReference type="PROSITE-ProRule" id="PRU00335"/>
    </source>
</evidence>
<reference evidence="6 7" key="1">
    <citation type="submission" date="2020-02" db="EMBL/GenBank/DDBJ databases">
        <title>Genome sequence of strain CCNWXJ40-4.</title>
        <authorList>
            <person name="Gao J."/>
            <person name="Sun J."/>
        </authorList>
    </citation>
    <scope>NUCLEOTIDE SEQUENCE [LARGE SCALE GENOMIC DNA]</scope>
    <source>
        <strain evidence="6 7">CCNWXJ 40-4</strain>
    </source>
</reference>
<evidence type="ECO:0000259" key="5">
    <source>
        <dbReference type="PROSITE" id="PS50977"/>
    </source>
</evidence>
<keyword evidence="1" id="KW-0805">Transcription regulation</keyword>
<dbReference type="PANTHER" id="PTHR30055:SF234">
    <property type="entry name" value="HTH-TYPE TRANSCRIPTIONAL REGULATOR BETI"/>
    <property type="match status" value="1"/>
</dbReference>
<dbReference type="InterPro" id="IPR050109">
    <property type="entry name" value="HTH-type_TetR-like_transc_reg"/>
</dbReference>
<dbReference type="Proteomes" id="UP001642900">
    <property type="component" value="Unassembled WGS sequence"/>
</dbReference>
<dbReference type="InterPro" id="IPR001647">
    <property type="entry name" value="HTH_TetR"/>
</dbReference>
<dbReference type="GO" id="GO:0003700">
    <property type="term" value="F:DNA-binding transcription factor activity"/>
    <property type="evidence" value="ECO:0007669"/>
    <property type="project" value="TreeGrafter"/>
</dbReference>
<dbReference type="InterPro" id="IPR009057">
    <property type="entry name" value="Homeodomain-like_sf"/>
</dbReference>
<evidence type="ECO:0000256" key="1">
    <source>
        <dbReference type="ARBA" id="ARBA00023015"/>
    </source>
</evidence>
<protein>
    <submittedName>
        <fullName evidence="6">TetR/AcrR family transcriptional regulator</fullName>
    </submittedName>
</protein>
<dbReference type="Gene3D" id="1.10.357.10">
    <property type="entry name" value="Tetracycline Repressor, domain 2"/>
    <property type="match status" value="1"/>
</dbReference>
<accession>A0A6G4WFN0</accession>
<comment type="caution">
    <text evidence="6">The sequence shown here is derived from an EMBL/GenBank/DDBJ whole genome shotgun (WGS) entry which is preliminary data.</text>
</comment>
<evidence type="ECO:0000256" key="3">
    <source>
        <dbReference type="ARBA" id="ARBA00023163"/>
    </source>
</evidence>
<dbReference type="GO" id="GO:0000976">
    <property type="term" value="F:transcription cis-regulatory region binding"/>
    <property type="evidence" value="ECO:0007669"/>
    <property type="project" value="TreeGrafter"/>
</dbReference>
<dbReference type="Pfam" id="PF00440">
    <property type="entry name" value="TetR_N"/>
    <property type="match status" value="1"/>
</dbReference>
<organism evidence="6 7">
    <name type="scientific">Allomesorhizobium camelthorni</name>
    <dbReference type="NCBI Taxonomy" id="475069"/>
    <lineage>
        <taxon>Bacteria</taxon>
        <taxon>Pseudomonadati</taxon>
        <taxon>Pseudomonadota</taxon>
        <taxon>Alphaproteobacteria</taxon>
        <taxon>Hyphomicrobiales</taxon>
        <taxon>Phyllobacteriaceae</taxon>
        <taxon>Allomesorhizobium</taxon>
    </lineage>
</organism>
<dbReference type="RefSeq" id="WP_165031050.1">
    <property type="nucleotide sequence ID" value="NZ_JAAKZF010000033.1"/>
</dbReference>
<dbReference type="InterPro" id="IPR036271">
    <property type="entry name" value="Tet_transcr_reg_TetR-rel_C_sf"/>
</dbReference>
<sequence length="205" mass="22473">MAKKTQERREQLRRSLIDIAERRIAESGYPALTAREVAGEAGCAVGAIYNIFPDMDALVAAVNLGTVARLEAAVAAAFARDPSSALPKRALTLLGQTYFEFVLANPRLWSAIFELGFRASKDVPERQVAEHIHLIGHIVKPLRQLLPQESEERLSLLAKSLFSAVHGIVSLGQQRRFMAVPPAEIAEQITFIVEAFCDGVVARRG</sequence>
<dbReference type="EMBL" id="JAAKZF010000033">
    <property type="protein sequence ID" value="NGO53561.1"/>
    <property type="molecule type" value="Genomic_DNA"/>
</dbReference>
<dbReference type="AlphaFoldDB" id="A0A6G4WFN0"/>
<dbReference type="PROSITE" id="PS50977">
    <property type="entry name" value="HTH_TETR_2"/>
    <property type="match status" value="1"/>
</dbReference>
<dbReference type="SUPFAM" id="SSF48498">
    <property type="entry name" value="Tetracyclin repressor-like, C-terminal domain"/>
    <property type="match status" value="1"/>
</dbReference>
<evidence type="ECO:0000313" key="6">
    <source>
        <dbReference type="EMBL" id="NGO53561.1"/>
    </source>
</evidence>
<keyword evidence="3" id="KW-0804">Transcription</keyword>
<evidence type="ECO:0000256" key="2">
    <source>
        <dbReference type="ARBA" id="ARBA00023125"/>
    </source>
</evidence>
<keyword evidence="2 4" id="KW-0238">DNA-binding</keyword>
<proteinExistence type="predicted"/>
<feature type="domain" description="HTH tetR-type" evidence="5">
    <location>
        <begin position="10"/>
        <end position="70"/>
    </location>
</feature>
<keyword evidence="7" id="KW-1185">Reference proteome</keyword>
<gene>
    <name evidence="6" type="ORF">G6N73_20745</name>
</gene>
<dbReference type="PANTHER" id="PTHR30055">
    <property type="entry name" value="HTH-TYPE TRANSCRIPTIONAL REGULATOR RUTR"/>
    <property type="match status" value="1"/>
</dbReference>
<dbReference type="SUPFAM" id="SSF46689">
    <property type="entry name" value="Homeodomain-like"/>
    <property type="match status" value="1"/>
</dbReference>
<feature type="DNA-binding region" description="H-T-H motif" evidence="4">
    <location>
        <begin position="33"/>
        <end position="52"/>
    </location>
</feature>
<name>A0A6G4WFN0_9HYPH</name>
<evidence type="ECO:0000313" key="7">
    <source>
        <dbReference type="Proteomes" id="UP001642900"/>
    </source>
</evidence>